<feature type="compositionally biased region" description="Polar residues" evidence="3">
    <location>
        <begin position="1"/>
        <end position="12"/>
    </location>
</feature>
<protein>
    <recommendedName>
        <fullName evidence="6">Oxysterol-binding protein</fullName>
    </recommendedName>
</protein>
<accession>A0A8J8NYE4</accession>
<dbReference type="Gene3D" id="3.30.70.3490">
    <property type="match status" value="1"/>
</dbReference>
<dbReference type="InterPro" id="IPR037239">
    <property type="entry name" value="OSBP_sf"/>
</dbReference>
<dbReference type="InterPro" id="IPR018494">
    <property type="entry name" value="Oxysterol-bd_CS"/>
</dbReference>
<evidence type="ECO:0000256" key="2">
    <source>
        <dbReference type="RuleBase" id="RU003844"/>
    </source>
</evidence>
<evidence type="ECO:0000313" key="5">
    <source>
        <dbReference type="Proteomes" id="UP000785679"/>
    </source>
</evidence>
<reference evidence="4" key="1">
    <citation type="submission" date="2019-06" db="EMBL/GenBank/DDBJ databases">
        <authorList>
            <person name="Zheng W."/>
        </authorList>
    </citation>
    <scope>NUCLEOTIDE SEQUENCE</scope>
    <source>
        <strain evidence="4">QDHG01</strain>
    </source>
</reference>
<dbReference type="PROSITE" id="PS01013">
    <property type="entry name" value="OSBP"/>
    <property type="match status" value="1"/>
</dbReference>
<dbReference type="AlphaFoldDB" id="A0A8J8NYE4"/>
<sequence>MQQSSKRSNQKQFLIEEESKDRLPSQPAALLTDNQLLQEEQLLDPPERTELPWFKDPKVKISIWTIIKDSIGKDISKMSVPVYFNDPMNILQKCATSMEYVELLDRAIEEEDSLRRLAYVSAYVITNLTCLERNTTKPFNPLLGETFELVTPKFRFLAEQVSHHPPITALECQGNSGFKVWSCNKGKTRFNGKSLSIHPSYKYYIELGPKHNNEKYEIELPVISAHNLIIGNPYLDLSGKSTIKNMMKPKEYCELEFQKRGWSVSSYFRVEGDIYANGGGKKDTPAYRIEGKWNESAALVKPNGERETLWTKRPYPEKWEYMYGMSHFMLQLNYFPRQFRNVIAPTDTRWRPDQRALENGDMNVAADEKNRLEEKQRAVRRYSEKNKVDHKPAYFEEWPNPDDNNEIYYRYNNLYWEHDRTKKDWSRLPDLYSEKLPPVVEEFLAKEKK</sequence>
<dbReference type="PANTHER" id="PTHR10972">
    <property type="entry name" value="OXYSTEROL-BINDING PROTEIN-RELATED"/>
    <property type="match status" value="1"/>
</dbReference>
<dbReference type="OrthoDB" id="1854502at2759"/>
<evidence type="ECO:0000313" key="4">
    <source>
        <dbReference type="EMBL" id="TNV83918.1"/>
    </source>
</evidence>
<dbReference type="FunFam" id="2.40.160.120:FF:000001">
    <property type="entry name" value="Oxysterol-binding protein"/>
    <property type="match status" value="1"/>
</dbReference>
<feature type="region of interest" description="Disordered" evidence="3">
    <location>
        <begin position="1"/>
        <end position="30"/>
    </location>
</feature>
<gene>
    <name evidence="4" type="ORF">FGO68_gene13941</name>
</gene>
<dbReference type="SUPFAM" id="SSF144000">
    <property type="entry name" value="Oxysterol-binding protein-like"/>
    <property type="match status" value="1"/>
</dbReference>
<dbReference type="Pfam" id="PF01237">
    <property type="entry name" value="Oxysterol_BP"/>
    <property type="match status" value="1"/>
</dbReference>
<proteinExistence type="inferred from homology"/>
<dbReference type="GO" id="GO:0120009">
    <property type="term" value="P:intermembrane lipid transfer"/>
    <property type="evidence" value="ECO:0007669"/>
    <property type="project" value="UniProtKB-ARBA"/>
</dbReference>
<evidence type="ECO:0000256" key="1">
    <source>
        <dbReference type="ARBA" id="ARBA00008842"/>
    </source>
</evidence>
<dbReference type="GO" id="GO:0016020">
    <property type="term" value="C:membrane"/>
    <property type="evidence" value="ECO:0007669"/>
    <property type="project" value="TreeGrafter"/>
</dbReference>
<dbReference type="GO" id="GO:0032934">
    <property type="term" value="F:sterol binding"/>
    <property type="evidence" value="ECO:0007669"/>
    <property type="project" value="TreeGrafter"/>
</dbReference>
<dbReference type="GO" id="GO:0005829">
    <property type="term" value="C:cytosol"/>
    <property type="evidence" value="ECO:0007669"/>
    <property type="project" value="TreeGrafter"/>
</dbReference>
<evidence type="ECO:0008006" key="6">
    <source>
        <dbReference type="Google" id="ProtNLM"/>
    </source>
</evidence>
<evidence type="ECO:0000256" key="3">
    <source>
        <dbReference type="SAM" id="MobiDB-lite"/>
    </source>
</evidence>
<comment type="similarity">
    <text evidence="1 2">Belongs to the OSBP family.</text>
</comment>
<dbReference type="InterPro" id="IPR000648">
    <property type="entry name" value="Oxysterol-bd"/>
</dbReference>
<dbReference type="Gene3D" id="2.40.160.120">
    <property type="match status" value="1"/>
</dbReference>
<comment type="caution">
    <text evidence="4">The sequence shown here is derived from an EMBL/GenBank/DDBJ whole genome shotgun (WGS) entry which is preliminary data.</text>
</comment>
<name>A0A8J8NYE4_HALGN</name>
<dbReference type="EMBL" id="RRYP01003320">
    <property type="protein sequence ID" value="TNV83918.1"/>
    <property type="molecule type" value="Genomic_DNA"/>
</dbReference>
<dbReference type="Proteomes" id="UP000785679">
    <property type="component" value="Unassembled WGS sequence"/>
</dbReference>
<keyword evidence="5" id="KW-1185">Reference proteome</keyword>
<organism evidence="4 5">
    <name type="scientific">Halteria grandinella</name>
    <dbReference type="NCBI Taxonomy" id="5974"/>
    <lineage>
        <taxon>Eukaryota</taxon>
        <taxon>Sar</taxon>
        <taxon>Alveolata</taxon>
        <taxon>Ciliophora</taxon>
        <taxon>Intramacronucleata</taxon>
        <taxon>Spirotrichea</taxon>
        <taxon>Stichotrichia</taxon>
        <taxon>Sporadotrichida</taxon>
        <taxon>Halteriidae</taxon>
        <taxon>Halteria</taxon>
    </lineage>
</organism>